<sequence>MTSNAAACRFFFEELREAHERAPANERIERFLEVPTSAAQPTRAPQRSSHRFQCRICPSIIAQNPSRGYMNLMNHLRARHPAYEQTMQTMVAETAITYACSEKAKAAFGWIDWIVGGELPLNFCENELTRKNAGLSPNSKATLKKYLTALVALVEGSLSIIAGELYALLFDGWSAGSDHFVAVFICYTKGGERKRHLLAFASLIDETNQTAPNHKDFILRTLERFNIDPRGAVCLSGDNCATNISTARLLGVPLVGCSSHRLNLAPERVFKKYEVELNLIAAVMRKLSTTKASGHLRRLAPLKPVRRNAIRWSSTFDMVDRFLEILVPARTVMLQVEDPALMPSPAQVARVKSLRKNELSIFQSVSMALQDECTSLADVRAIFEDVVEVLPETAHHLGTDAAIVKFRHFEDAIVKIQQGNQGELLAVELKAVRKLVASPTELNADGDVEDLGFAGRALKRRRLAAEQDHKFVDTTFLQPTSNAAERLFSMAKRLYKDKRKRLLPRTLEQLIFLRANRDMWGLAEVAQVVDQVE</sequence>
<dbReference type="OrthoDB" id="162964at2759"/>
<dbReference type="EMBL" id="QXFV01001574">
    <property type="protein sequence ID" value="KAE9002757.1"/>
    <property type="molecule type" value="Genomic_DNA"/>
</dbReference>
<name>A0A6A3JRA0_9STRA</name>
<accession>A0A6A3JRA0</accession>
<evidence type="ECO:0000313" key="1">
    <source>
        <dbReference type="EMBL" id="KAE8995967.1"/>
    </source>
</evidence>
<protein>
    <recommendedName>
        <fullName evidence="5">BED-type domain-containing protein</fullName>
    </recommendedName>
</protein>
<evidence type="ECO:0000313" key="2">
    <source>
        <dbReference type="EMBL" id="KAE9002757.1"/>
    </source>
</evidence>
<dbReference type="AlphaFoldDB" id="A0A6A3JRA0"/>
<organism evidence="1 4">
    <name type="scientific">Phytophthora rubi</name>
    <dbReference type="NCBI Taxonomy" id="129364"/>
    <lineage>
        <taxon>Eukaryota</taxon>
        <taxon>Sar</taxon>
        <taxon>Stramenopiles</taxon>
        <taxon>Oomycota</taxon>
        <taxon>Peronosporomycetes</taxon>
        <taxon>Peronosporales</taxon>
        <taxon>Peronosporaceae</taxon>
        <taxon>Phytophthora</taxon>
    </lineage>
</organism>
<gene>
    <name evidence="2" type="ORF">PR001_g18161</name>
    <name evidence="1" type="ORF">PR002_g19463</name>
</gene>
<dbReference type="InterPro" id="IPR012337">
    <property type="entry name" value="RNaseH-like_sf"/>
</dbReference>
<dbReference type="Proteomes" id="UP000429607">
    <property type="component" value="Unassembled WGS sequence"/>
</dbReference>
<evidence type="ECO:0000313" key="4">
    <source>
        <dbReference type="Proteomes" id="UP000435112"/>
    </source>
</evidence>
<evidence type="ECO:0000313" key="3">
    <source>
        <dbReference type="Proteomes" id="UP000429607"/>
    </source>
</evidence>
<proteinExistence type="predicted"/>
<dbReference type="EMBL" id="QXFU01001762">
    <property type="protein sequence ID" value="KAE8995967.1"/>
    <property type="molecule type" value="Genomic_DNA"/>
</dbReference>
<dbReference type="SUPFAM" id="SSF53098">
    <property type="entry name" value="Ribonuclease H-like"/>
    <property type="match status" value="1"/>
</dbReference>
<evidence type="ECO:0008006" key="5">
    <source>
        <dbReference type="Google" id="ProtNLM"/>
    </source>
</evidence>
<comment type="caution">
    <text evidence="1">The sequence shown here is derived from an EMBL/GenBank/DDBJ whole genome shotgun (WGS) entry which is preliminary data.</text>
</comment>
<dbReference type="Proteomes" id="UP000435112">
    <property type="component" value="Unassembled WGS sequence"/>
</dbReference>
<dbReference type="PANTHER" id="PTHR40866:SF1">
    <property type="entry name" value="BED-TYPE DOMAIN-CONTAINING PROTEIN"/>
    <property type="match status" value="1"/>
</dbReference>
<dbReference type="PANTHER" id="PTHR40866">
    <property type="entry name" value="BED-TYPE DOMAIN-CONTAINING PROTEIN"/>
    <property type="match status" value="1"/>
</dbReference>
<reference evidence="3 4" key="1">
    <citation type="submission" date="2018-09" db="EMBL/GenBank/DDBJ databases">
        <title>Genomic investigation of the strawberry pathogen Phytophthora fragariae indicates pathogenicity is determined by transcriptional variation in three key races.</title>
        <authorList>
            <person name="Adams T.M."/>
            <person name="Armitage A.D."/>
            <person name="Sobczyk M.K."/>
            <person name="Bates H.J."/>
            <person name="Dunwell J.M."/>
            <person name="Nellist C.F."/>
            <person name="Harrison R.J."/>
        </authorList>
    </citation>
    <scope>NUCLEOTIDE SEQUENCE [LARGE SCALE GENOMIC DNA]</scope>
    <source>
        <strain evidence="2 3">SCRP249</strain>
        <strain evidence="1 4">SCRP324</strain>
    </source>
</reference>